<dbReference type="GO" id="GO:0000307">
    <property type="term" value="C:cyclin-dependent protein kinase holoenzyme complex"/>
    <property type="evidence" value="ECO:0007669"/>
    <property type="project" value="UniProtKB-ARBA"/>
</dbReference>
<dbReference type="PROSITE" id="PS00108">
    <property type="entry name" value="PROTEIN_KINASE_ST"/>
    <property type="match status" value="1"/>
</dbReference>
<dbReference type="Pfam" id="PF00069">
    <property type="entry name" value="Pkinase"/>
    <property type="match status" value="1"/>
</dbReference>
<comment type="similarity">
    <text evidence="1">Belongs to the protein kinase superfamily. CMGC Ser/Thr protein kinase family. CDC2/CDKX subfamily.</text>
</comment>
<dbReference type="GO" id="GO:0007346">
    <property type="term" value="P:regulation of mitotic cell cycle"/>
    <property type="evidence" value="ECO:0007669"/>
    <property type="project" value="TreeGrafter"/>
</dbReference>
<dbReference type="CDD" id="cd00180">
    <property type="entry name" value="PKc"/>
    <property type="match status" value="1"/>
</dbReference>
<sequence length="321" mass="37114">MTNKTNMTTPIKIQTGCADLELFPDIVVKRIDLELQRPPHNAHTELEILKTLSNKHVIPLLGSETSPRYVTFKFKRYQCDLNQFMDQHWKAKYNPYLLDNSTKTYSNTIPLDHSTVIIRQIIEGLVYIHGNGIIHRDVKPQNIMLNSYNEVVLGDFGISYNRNLDNEAKTCDCSTSIYKAPELLFSVSNYKFEIDIWALAVLISQLWNDKTQSKSKSSKVIDIDFDECSDIKLVLTLFDKFGKPSNEDWPQVTKNESFNGMFGNVSSDNFLHRRPIDEQLIQVYKWMPLITDNPKLAKMWLRMVKFDGNLRISAEQLLVSI</sequence>
<dbReference type="InterPro" id="IPR011009">
    <property type="entry name" value="Kinase-like_dom_sf"/>
</dbReference>
<dbReference type="InParanoid" id="Q6CKQ6"/>
<dbReference type="PaxDb" id="284590-Q6CKQ6"/>
<dbReference type="InterPro" id="IPR000719">
    <property type="entry name" value="Prot_kinase_dom"/>
</dbReference>
<evidence type="ECO:0000256" key="1">
    <source>
        <dbReference type="ARBA" id="ARBA00006485"/>
    </source>
</evidence>
<protein>
    <submittedName>
        <fullName evidence="5">KLLA0F08877p</fullName>
    </submittedName>
</protein>
<dbReference type="InterPro" id="IPR008271">
    <property type="entry name" value="Ser/Thr_kinase_AS"/>
</dbReference>
<dbReference type="SUPFAM" id="SSF56112">
    <property type="entry name" value="Protein kinase-like (PK-like)"/>
    <property type="match status" value="1"/>
</dbReference>
<dbReference type="STRING" id="284590.Q6CKQ6"/>
<dbReference type="GO" id="GO:0005634">
    <property type="term" value="C:nucleus"/>
    <property type="evidence" value="ECO:0007669"/>
    <property type="project" value="TreeGrafter"/>
</dbReference>
<dbReference type="SMART" id="SM00220">
    <property type="entry name" value="S_TKc"/>
    <property type="match status" value="1"/>
</dbReference>
<name>Q6CKQ6_KLULA</name>
<keyword evidence="2" id="KW-0547">Nucleotide-binding</keyword>
<gene>
    <name evidence="5" type="ORF">KLLA0_F08877g</name>
</gene>
<evidence type="ECO:0000313" key="5">
    <source>
        <dbReference type="EMBL" id="CAG98191.1"/>
    </source>
</evidence>
<organism evidence="5 6">
    <name type="scientific">Kluyveromyces lactis (strain ATCC 8585 / CBS 2359 / DSM 70799 / NBRC 1267 / NRRL Y-1140 / WM37)</name>
    <name type="common">Yeast</name>
    <name type="synonym">Candida sphaerica</name>
    <dbReference type="NCBI Taxonomy" id="284590"/>
    <lineage>
        <taxon>Eukaryota</taxon>
        <taxon>Fungi</taxon>
        <taxon>Dikarya</taxon>
        <taxon>Ascomycota</taxon>
        <taxon>Saccharomycotina</taxon>
        <taxon>Saccharomycetes</taxon>
        <taxon>Saccharomycetales</taxon>
        <taxon>Saccharomycetaceae</taxon>
        <taxon>Kluyveromyces</taxon>
    </lineage>
</organism>
<evidence type="ECO:0000256" key="2">
    <source>
        <dbReference type="ARBA" id="ARBA00022741"/>
    </source>
</evidence>
<feature type="domain" description="Protein kinase" evidence="4">
    <location>
        <begin position="1"/>
        <end position="321"/>
    </location>
</feature>
<dbReference type="InterPro" id="IPR050108">
    <property type="entry name" value="CDK"/>
</dbReference>
<keyword evidence="3" id="KW-0067">ATP-binding</keyword>
<dbReference type="PANTHER" id="PTHR24056:SF508">
    <property type="entry name" value="CYCLIN-DEPENDENT KINASE 10"/>
    <property type="match status" value="1"/>
</dbReference>
<evidence type="ECO:0000256" key="3">
    <source>
        <dbReference type="ARBA" id="ARBA00022840"/>
    </source>
</evidence>
<accession>Q6CKQ6</accession>
<evidence type="ECO:0000259" key="4">
    <source>
        <dbReference type="PROSITE" id="PS50011"/>
    </source>
</evidence>
<dbReference type="AlphaFoldDB" id="Q6CKQ6"/>
<reference evidence="5 6" key="1">
    <citation type="journal article" date="2004" name="Nature">
        <title>Genome evolution in yeasts.</title>
        <authorList>
            <consortium name="Genolevures"/>
            <person name="Dujon B."/>
            <person name="Sherman D."/>
            <person name="Fischer G."/>
            <person name="Durrens P."/>
            <person name="Casaregola S."/>
            <person name="Lafontaine I."/>
            <person name="de Montigny J."/>
            <person name="Marck C."/>
            <person name="Neuveglise C."/>
            <person name="Talla E."/>
            <person name="Goffard N."/>
            <person name="Frangeul L."/>
            <person name="Aigle M."/>
            <person name="Anthouard V."/>
            <person name="Babour A."/>
            <person name="Barbe V."/>
            <person name="Barnay S."/>
            <person name="Blanchin S."/>
            <person name="Beckerich J.M."/>
            <person name="Beyne E."/>
            <person name="Bleykasten C."/>
            <person name="Boisrame A."/>
            <person name="Boyer J."/>
            <person name="Cattolico L."/>
            <person name="Confanioleri F."/>
            <person name="de Daruvar A."/>
            <person name="Despons L."/>
            <person name="Fabre E."/>
            <person name="Fairhead C."/>
            <person name="Ferry-Dumazet H."/>
            <person name="Groppi A."/>
            <person name="Hantraye F."/>
            <person name="Hennequin C."/>
            <person name="Jauniaux N."/>
            <person name="Joyet P."/>
            <person name="Kachouri R."/>
            <person name="Kerrest A."/>
            <person name="Koszul R."/>
            <person name="Lemaire M."/>
            <person name="Lesur I."/>
            <person name="Ma L."/>
            <person name="Muller H."/>
            <person name="Nicaud J.M."/>
            <person name="Nikolski M."/>
            <person name="Oztas S."/>
            <person name="Ozier-Kalogeropoulos O."/>
            <person name="Pellenz S."/>
            <person name="Potier S."/>
            <person name="Richard G.F."/>
            <person name="Straub M.L."/>
            <person name="Suleau A."/>
            <person name="Swennene D."/>
            <person name="Tekaia F."/>
            <person name="Wesolowski-Louvel M."/>
            <person name="Westhof E."/>
            <person name="Wirth B."/>
            <person name="Zeniou-Meyer M."/>
            <person name="Zivanovic I."/>
            <person name="Bolotin-Fukuhara M."/>
            <person name="Thierry A."/>
            <person name="Bouchier C."/>
            <person name="Caudron B."/>
            <person name="Scarpelli C."/>
            <person name="Gaillardin C."/>
            <person name="Weissenbach J."/>
            <person name="Wincker P."/>
            <person name="Souciet J.L."/>
        </authorList>
    </citation>
    <scope>NUCLEOTIDE SEQUENCE [LARGE SCALE GENOMIC DNA]</scope>
    <source>
        <strain evidence="6">ATCC 8585 / CBS 2359 / DSM 70799 / NBRC 1267 / NRRL Y-1140 / WM37</strain>
    </source>
</reference>
<dbReference type="PANTHER" id="PTHR24056">
    <property type="entry name" value="CELL DIVISION PROTEIN KINASE"/>
    <property type="match status" value="1"/>
</dbReference>
<dbReference type="eggNOG" id="KOG0594">
    <property type="taxonomic scope" value="Eukaryota"/>
</dbReference>
<dbReference type="GO" id="GO:0005524">
    <property type="term" value="F:ATP binding"/>
    <property type="evidence" value="ECO:0007669"/>
    <property type="project" value="UniProtKB-KW"/>
</dbReference>
<dbReference type="EMBL" id="CR382126">
    <property type="protein sequence ID" value="CAG98191.1"/>
    <property type="molecule type" value="Genomic_DNA"/>
</dbReference>
<dbReference type="PROSITE" id="PS50011">
    <property type="entry name" value="PROTEIN_KINASE_DOM"/>
    <property type="match status" value="1"/>
</dbReference>
<dbReference type="FunCoup" id="Q6CKQ6">
    <property type="interactions" value="320"/>
</dbReference>
<keyword evidence="6" id="KW-1185">Reference proteome</keyword>
<proteinExistence type="inferred from homology"/>
<dbReference type="Gene3D" id="1.10.510.10">
    <property type="entry name" value="Transferase(Phosphotransferase) domain 1"/>
    <property type="match status" value="1"/>
</dbReference>
<dbReference type="KEGG" id="kla:KLLA0_F08877g"/>
<evidence type="ECO:0000313" key="6">
    <source>
        <dbReference type="Proteomes" id="UP000000598"/>
    </source>
</evidence>
<dbReference type="HOGENOM" id="CLU_000288_181_1_1"/>
<dbReference type="Proteomes" id="UP000000598">
    <property type="component" value="Chromosome F"/>
</dbReference>
<dbReference type="GO" id="GO:0006355">
    <property type="term" value="P:regulation of DNA-templated transcription"/>
    <property type="evidence" value="ECO:0007669"/>
    <property type="project" value="UniProtKB-ARBA"/>
</dbReference>
<dbReference type="OMA" id="SIDITHC"/>
<dbReference type="GO" id="GO:0004674">
    <property type="term" value="F:protein serine/threonine kinase activity"/>
    <property type="evidence" value="ECO:0007669"/>
    <property type="project" value="TreeGrafter"/>
</dbReference>
<dbReference type="GO" id="GO:0009891">
    <property type="term" value="P:positive regulation of biosynthetic process"/>
    <property type="evidence" value="ECO:0007669"/>
    <property type="project" value="UniProtKB-ARBA"/>
</dbReference>